<accession>A0ABV8G9Z7</accession>
<comment type="caution">
    <text evidence="4">The sequence shown here is derived from an EMBL/GenBank/DDBJ whole genome shotgun (WGS) entry which is preliminary data.</text>
</comment>
<dbReference type="EMBL" id="JBHSBI010000014">
    <property type="protein sequence ID" value="MFC4010820.1"/>
    <property type="molecule type" value="Genomic_DNA"/>
</dbReference>
<keyword evidence="5" id="KW-1185">Reference proteome</keyword>
<protein>
    <submittedName>
        <fullName evidence="4">NmrA/HSCARG family protein</fullName>
    </submittedName>
</protein>
<gene>
    <name evidence="4" type="ORF">ACFOY2_26570</name>
</gene>
<evidence type="ECO:0000256" key="2">
    <source>
        <dbReference type="ARBA" id="ARBA00022857"/>
    </source>
</evidence>
<dbReference type="Proteomes" id="UP001595851">
    <property type="component" value="Unassembled WGS sequence"/>
</dbReference>
<dbReference type="Pfam" id="PF05368">
    <property type="entry name" value="NmrA"/>
    <property type="match status" value="1"/>
</dbReference>
<organism evidence="4 5">
    <name type="scientific">Nonomuraea purpurea</name>
    <dbReference type="NCBI Taxonomy" id="1849276"/>
    <lineage>
        <taxon>Bacteria</taxon>
        <taxon>Bacillati</taxon>
        <taxon>Actinomycetota</taxon>
        <taxon>Actinomycetes</taxon>
        <taxon>Streptosporangiales</taxon>
        <taxon>Streptosporangiaceae</taxon>
        <taxon>Nonomuraea</taxon>
    </lineage>
</organism>
<dbReference type="InterPro" id="IPR036291">
    <property type="entry name" value="NAD(P)-bd_dom_sf"/>
</dbReference>
<evidence type="ECO:0000256" key="1">
    <source>
        <dbReference type="ARBA" id="ARBA00006328"/>
    </source>
</evidence>
<dbReference type="CDD" id="cd05251">
    <property type="entry name" value="NmrA_like_SDR_a"/>
    <property type="match status" value="1"/>
</dbReference>
<dbReference type="InterPro" id="IPR051164">
    <property type="entry name" value="NmrA-like_oxidored"/>
</dbReference>
<evidence type="ECO:0000313" key="5">
    <source>
        <dbReference type="Proteomes" id="UP001595851"/>
    </source>
</evidence>
<comment type="similarity">
    <text evidence="1">Belongs to the NmrA-type oxidoreductase family.</text>
</comment>
<dbReference type="Gene3D" id="3.40.50.720">
    <property type="entry name" value="NAD(P)-binding Rossmann-like Domain"/>
    <property type="match status" value="1"/>
</dbReference>
<keyword evidence="2" id="KW-0521">NADP</keyword>
<dbReference type="RefSeq" id="WP_379530797.1">
    <property type="nucleotide sequence ID" value="NZ_JBHSBI010000014.1"/>
</dbReference>
<sequence>MTTPQERSLSSTTAAIRSGKPILVTGATGRQGGAAATHLLADGWPVRILVRNPATEAAGQLAATGAELHRGDLDDPGSLKAAMVGAHGVFAVTPDDLDTEREIRRGRHLADAAAAARVAHLVFTSVGGAERGTGISYWESKWAIEQHIAALGLPATVLRPVRFMENHAIPELGLGGISPDGVLRHLFAPDVPVQLIAVTDIGAFAALAFADPATYLGQALELAGDELSPNATVRLIGWHLGRQITYQQVAGKELNLNEDASRAFTAQRGLWRADIPALRHCHPDLLDFPTWLNQGGADAIAALLDA</sequence>
<dbReference type="SUPFAM" id="SSF51735">
    <property type="entry name" value="NAD(P)-binding Rossmann-fold domains"/>
    <property type="match status" value="1"/>
</dbReference>
<name>A0ABV8G9Z7_9ACTN</name>
<evidence type="ECO:0000313" key="4">
    <source>
        <dbReference type="EMBL" id="MFC4010820.1"/>
    </source>
</evidence>
<dbReference type="PANTHER" id="PTHR42748:SF7">
    <property type="entry name" value="NMRA LIKE REDOX SENSOR 1-RELATED"/>
    <property type="match status" value="1"/>
</dbReference>
<dbReference type="PANTHER" id="PTHR42748">
    <property type="entry name" value="NITROGEN METABOLITE REPRESSION PROTEIN NMRA FAMILY MEMBER"/>
    <property type="match status" value="1"/>
</dbReference>
<reference evidence="5" key="1">
    <citation type="journal article" date="2019" name="Int. J. Syst. Evol. Microbiol.">
        <title>The Global Catalogue of Microorganisms (GCM) 10K type strain sequencing project: providing services to taxonomists for standard genome sequencing and annotation.</title>
        <authorList>
            <consortium name="The Broad Institute Genomics Platform"/>
            <consortium name="The Broad Institute Genome Sequencing Center for Infectious Disease"/>
            <person name="Wu L."/>
            <person name="Ma J."/>
        </authorList>
    </citation>
    <scope>NUCLEOTIDE SEQUENCE [LARGE SCALE GENOMIC DNA]</scope>
    <source>
        <strain evidence="5">TBRC 1276</strain>
    </source>
</reference>
<dbReference type="Gene3D" id="3.90.25.10">
    <property type="entry name" value="UDP-galactose 4-epimerase, domain 1"/>
    <property type="match status" value="1"/>
</dbReference>
<dbReference type="InterPro" id="IPR008030">
    <property type="entry name" value="NmrA-like"/>
</dbReference>
<proteinExistence type="inferred from homology"/>
<feature type="domain" description="NmrA-like" evidence="3">
    <location>
        <begin position="20"/>
        <end position="252"/>
    </location>
</feature>
<evidence type="ECO:0000259" key="3">
    <source>
        <dbReference type="Pfam" id="PF05368"/>
    </source>
</evidence>